<evidence type="ECO:0000313" key="2">
    <source>
        <dbReference type="EMBL" id="KTR53276.1"/>
    </source>
</evidence>
<keyword evidence="1" id="KW-0732">Signal</keyword>
<dbReference type="OrthoDB" id="5023827at2"/>
<evidence type="ECO:0008006" key="4">
    <source>
        <dbReference type="Google" id="ProtNLM"/>
    </source>
</evidence>
<gene>
    <name evidence="2" type="ORF">NS359_03890</name>
</gene>
<dbReference type="EMBL" id="LDRC01000016">
    <property type="protein sequence ID" value="KTR53276.1"/>
    <property type="molecule type" value="Genomic_DNA"/>
</dbReference>
<accession>A0A147DTL4</accession>
<protein>
    <recommendedName>
        <fullName evidence="4">DUF732 domain-containing protein</fullName>
    </recommendedName>
</protein>
<name>A0A147DTL4_9MICO</name>
<dbReference type="Proteomes" id="UP000072763">
    <property type="component" value="Unassembled WGS sequence"/>
</dbReference>
<evidence type="ECO:0000256" key="1">
    <source>
        <dbReference type="SAM" id="SignalP"/>
    </source>
</evidence>
<feature type="chain" id="PRO_5039647702" description="DUF732 domain-containing protein" evidence="1">
    <location>
        <begin position="23"/>
        <end position="175"/>
    </location>
</feature>
<proteinExistence type="predicted"/>
<reference evidence="2 3" key="1">
    <citation type="journal article" date="2016" name="Front. Microbiol.">
        <title>Genomic Resource of Rice Seed Associated Bacteria.</title>
        <authorList>
            <person name="Midha S."/>
            <person name="Bansal K."/>
            <person name="Sharma S."/>
            <person name="Kumar N."/>
            <person name="Patil P.P."/>
            <person name="Chaudhry V."/>
            <person name="Patil P.B."/>
        </authorList>
    </citation>
    <scope>NUCLEOTIDE SEQUENCE [LARGE SCALE GENOMIC DNA]</scope>
    <source>
        <strain evidence="2 3">NS359</strain>
    </source>
</reference>
<comment type="caution">
    <text evidence="2">The sequence shown here is derived from an EMBL/GenBank/DDBJ whole genome shotgun (WGS) entry which is preliminary data.</text>
</comment>
<evidence type="ECO:0000313" key="3">
    <source>
        <dbReference type="Proteomes" id="UP000072763"/>
    </source>
</evidence>
<dbReference type="RefSeq" id="WP_058749049.1">
    <property type="nucleotide sequence ID" value="NZ_LDRC01000016.1"/>
</dbReference>
<organism evidence="2 3">
    <name type="scientific">Curtobacterium oceanosedimentum</name>
    <dbReference type="NCBI Taxonomy" id="465820"/>
    <lineage>
        <taxon>Bacteria</taxon>
        <taxon>Bacillati</taxon>
        <taxon>Actinomycetota</taxon>
        <taxon>Actinomycetes</taxon>
        <taxon>Micrococcales</taxon>
        <taxon>Microbacteriaceae</taxon>
        <taxon>Curtobacterium</taxon>
    </lineage>
</organism>
<sequence>MITVRRALAAVVVVLGAAGLTACTTGQPEPEDSLDTAARSEVSATGSAPIVFAFVCSGAADGSTDSGDEPSDDPDGTAETYTTYAAVWEAERADCRAERITGTEMSAQQRAAVRATDGAATLEELAATCAERGASPWRDGVSTPEQADLAAGLVAYCPGHPDRDRLQEALTAYRG</sequence>
<dbReference type="AlphaFoldDB" id="A0A147DTL4"/>
<dbReference type="PROSITE" id="PS51257">
    <property type="entry name" value="PROKAR_LIPOPROTEIN"/>
    <property type="match status" value="1"/>
</dbReference>
<dbReference type="PATRIC" id="fig|465820.4.peg.750"/>
<feature type="signal peptide" evidence="1">
    <location>
        <begin position="1"/>
        <end position="22"/>
    </location>
</feature>